<dbReference type="InterPro" id="IPR007421">
    <property type="entry name" value="Schlafen_AlbA_2_dom"/>
</dbReference>
<protein>
    <submittedName>
        <fullName evidence="2">ATP-binding protein</fullName>
    </submittedName>
</protein>
<evidence type="ECO:0000313" key="2">
    <source>
        <dbReference type="EMBL" id="QPR71096.1"/>
    </source>
</evidence>
<dbReference type="Gene3D" id="3.30.950.30">
    <property type="entry name" value="Schlafen, AAA domain"/>
    <property type="match status" value="1"/>
</dbReference>
<dbReference type="EMBL" id="CP065647">
    <property type="protein sequence ID" value="QPR71096.1"/>
    <property type="molecule type" value="Genomic_DNA"/>
</dbReference>
<name>A0AB37GNN4_BACLI</name>
<evidence type="ECO:0000259" key="1">
    <source>
        <dbReference type="Pfam" id="PF04326"/>
    </source>
</evidence>
<gene>
    <name evidence="2" type="ORF">I6G80_14720</name>
</gene>
<keyword evidence="2" id="KW-0067">ATP-binding</keyword>
<dbReference type="GO" id="GO:0005524">
    <property type="term" value="F:ATP binding"/>
    <property type="evidence" value="ECO:0007669"/>
    <property type="project" value="UniProtKB-KW"/>
</dbReference>
<reference evidence="2 3" key="1">
    <citation type="submission" date="2020-12" db="EMBL/GenBank/DDBJ databases">
        <title>FDA dAtabase for Regulatory Grade micrObial Sequences (FDA-ARGOS): Supporting development and validation of Infectious Disease Dx tests.</title>
        <authorList>
            <person name="Nelson B."/>
            <person name="Plummer A."/>
            <person name="Tallon L."/>
            <person name="Sadzewicz L."/>
            <person name="Zhao X."/>
            <person name="Boylan J."/>
            <person name="Ott S."/>
            <person name="Bowen H."/>
            <person name="Vavikolanu K."/>
            <person name="Mehta A."/>
            <person name="Aluvathingal J."/>
            <person name="Nadendla S."/>
            <person name="Myers T."/>
            <person name="Yan Y."/>
            <person name="Sichtig H."/>
        </authorList>
    </citation>
    <scope>NUCLEOTIDE SEQUENCE [LARGE SCALE GENOMIC DNA]</scope>
    <source>
        <strain evidence="2 3">FDAARGOS_923</strain>
    </source>
</reference>
<proteinExistence type="predicted"/>
<dbReference type="RefSeq" id="WP_142782830.1">
    <property type="nucleotide sequence ID" value="NZ_CP033218.1"/>
</dbReference>
<sequence>MTGVLKEKIKSLIELGYEGEYWDLKEKWHDDNGKLVHDILCFANTFHDHDCYIIVGVSDLGEIKGLEEHEKKKQANLIDMLRNISFAGDRPKVFLKSLLIDGKFIDVLIIPNSINVPYFLRKPYRKVKEGYIYTRTGDSNTPINQNSSISTIESLWKKRFGFNKTGLERFSHLLKDKDNWNSNDYGYYHTLSPEYAMKYKFSDSLRETISEFYSYVMYSEHTSVEQIELEVNGTVLKEIELITLDSGRYTTPSPEWGYIKFNFNDVFDFKYFIVDDLRYNLHSFFIDEESEDGMIAYKNFMEVTLTFKNSIEKEDFVNFVYHKEADFKNKLEHESKQYFKTDNEIFQRRIVTARILKQMLEEFRG</sequence>
<dbReference type="Proteomes" id="UP000595038">
    <property type="component" value="Chromosome"/>
</dbReference>
<organism evidence="2 3">
    <name type="scientific">Bacillus licheniformis</name>
    <dbReference type="NCBI Taxonomy" id="1402"/>
    <lineage>
        <taxon>Bacteria</taxon>
        <taxon>Bacillati</taxon>
        <taxon>Bacillota</taxon>
        <taxon>Bacilli</taxon>
        <taxon>Bacillales</taxon>
        <taxon>Bacillaceae</taxon>
        <taxon>Bacillus</taxon>
    </lineage>
</organism>
<feature type="domain" description="Schlafen AlbA-2" evidence="1">
    <location>
        <begin position="18"/>
        <end position="144"/>
    </location>
</feature>
<evidence type="ECO:0000313" key="3">
    <source>
        <dbReference type="Proteomes" id="UP000595038"/>
    </source>
</evidence>
<keyword evidence="2" id="KW-0547">Nucleotide-binding</keyword>
<dbReference type="AlphaFoldDB" id="A0AB37GNN4"/>
<dbReference type="Pfam" id="PF04326">
    <property type="entry name" value="SLFN_AlbA_2"/>
    <property type="match status" value="1"/>
</dbReference>
<accession>A0AB37GNN4</accession>
<dbReference type="InterPro" id="IPR038461">
    <property type="entry name" value="Schlafen_AlbA_2_dom_sf"/>
</dbReference>